<dbReference type="Pfam" id="PF01380">
    <property type="entry name" value="SIS"/>
    <property type="match status" value="1"/>
</dbReference>
<feature type="domain" description="SIS" evidence="2">
    <location>
        <begin position="28"/>
        <end position="169"/>
    </location>
</feature>
<evidence type="ECO:0000313" key="3">
    <source>
        <dbReference type="EMBL" id="KRN58492.1"/>
    </source>
</evidence>
<dbReference type="CDD" id="cd05005">
    <property type="entry name" value="SIS_PHI"/>
    <property type="match status" value="1"/>
</dbReference>
<evidence type="ECO:0000259" key="2">
    <source>
        <dbReference type="PROSITE" id="PS51464"/>
    </source>
</evidence>
<evidence type="ECO:0000313" key="4">
    <source>
        <dbReference type="Proteomes" id="UP000050934"/>
    </source>
</evidence>
<dbReference type="GO" id="GO:1901135">
    <property type="term" value="P:carbohydrate derivative metabolic process"/>
    <property type="evidence" value="ECO:0007669"/>
    <property type="project" value="InterPro"/>
</dbReference>
<dbReference type="Gene3D" id="3.40.50.10490">
    <property type="entry name" value="Glucose-6-phosphate isomerase like protein, domain 1"/>
    <property type="match status" value="1"/>
</dbReference>
<dbReference type="AlphaFoldDB" id="A0A0R2I832"/>
<dbReference type="GO" id="GO:0016853">
    <property type="term" value="F:isomerase activity"/>
    <property type="evidence" value="ECO:0007669"/>
    <property type="project" value="InterPro"/>
</dbReference>
<comment type="caution">
    <text evidence="3">The sequence shown here is derived from an EMBL/GenBank/DDBJ whole genome shotgun (WGS) entry which is preliminary data.</text>
</comment>
<dbReference type="EMBL" id="JQBW01000010">
    <property type="protein sequence ID" value="KRN58492.1"/>
    <property type="molecule type" value="Genomic_DNA"/>
</dbReference>
<dbReference type="InterPro" id="IPR001347">
    <property type="entry name" value="SIS_dom"/>
</dbReference>
<protein>
    <recommendedName>
        <fullName evidence="2">SIS domain-containing protein</fullName>
    </recommendedName>
</protein>
<comment type="similarity">
    <text evidence="1">Belongs to the SIS family. PHI subfamily.</text>
</comment>
<accession>A0A0R2I832</accession>
<dbReference type="NCBIfam" id="TIGR03127">
    <property type="entry name" value="RuMP_HxlB"/>
    <property type="match status" value="1"/>
</dbReference>
<organism evidence="3 4">
    <name type="scientific">Limosilactobacillus secaliphilus</name>
    <dbReference type="NCBI Taxonomy" id="396268"/>
    <lineage>
        <taxon>Bacteria</taxon>
        <taxon>Bacillati</taxon>
        <taxon>Bacillota</taxon>
        <taxon>Bacilli</taxon>
        <taxon>Lactobacillales</taxon>
        <taxon>Lactobacillaceae</taxon>
        <taxon>Limosilactobacillus</taxon>
    </lineage>
</organism>
<evidence type="ECO:0000256" key="1">
    <source>
        <dbReference type="ARBA" id="ARBA00009235"/>
    </source>
</evidence>
<dbReference type="InterPro" id="IPR046348">
    <property type="entry name" value="SIS_dom_sf"/>
</dbReference>
<dbReference type="STRING" id="396268.IV45_GL000940"/>
<dbReference type="SUPFAM" id="SSF53697">
    <property type="entry name" value="SIS domain"/>
    <property type="match status" value="1"/>
</dbReference>
<dbReference type="PROSITE" id="PS51464">
    <property type="entry name" value="SIS"/>
    <property type="match status" value="1"/>
</dbReference>
<proteinExistence type="inferred from homology"/>
<name>A0A0R2I832_9LACO</name>
<reference evidence="3 4" key="1">
    <citation type="journal article" date="2015" name="Genome Announc.">
        <title>Expanding the biotechnology potential of lactobacilli through comparative genomics of 213 strains and associated genera.</title>
        <authorList>
            <person name="Sun Z."/>
            <person name="Harris H.M."/>
            <person name="McCann A."/>
            <person name="Guo C."/>
            <person name="Argimon S."/>
            <person name="Zhang W."/>
            <person name="Yang X."/>
            <person name="Jeffery I.B."/>
            <person name="Cooney J.C."/>
            <person name="Kagawa T.F."/>
            <person name="Liu W."/>
            <person name="Song Y."/>
            <person name="Salvetti E."/>
            <person name="Wrobel A."/>
            <person name="Rasinkangas P."/>
            <person name="Parkhill J."/>
            <person name="Rea M.C."/>
            <person name="O'Sullivan O."/>
            <person name="Ritari J."/>
            <person name="Douillard F.P."/>
            <person name="Paul Ross R."/>
            <person name="Yang R."/>
            <person name="Briner A.E."/>
            <person name="Felis G.E."/>
            <person name="de Vos W.M."/>
            <person name="Barrangou R."/>
            <person name="Klaenhammer T.R."/>
            <person name="Caufield P.W."/>
            <person name="Cui Y."/>
            <person name="Zhang H."/>
            <person name="O'Toole P.W."/>
        </authorList>
    </citation>
    <scope>NUCLEOTIDE SEQUENCE [LARGE SCALE GENOMIC DNA]</scope>
    <source>
        <strain evidence="3 4">DSM 17896</strain>
    </source>
</reference>
<dbReference type="PANTHER" id="PTHR43443:SF1">
    <property type="entry name" value="3-HEXULOSE-6-PHOSPHATE ISOMERASE"/>
    <property type="match status" value="1"/>
</dbReference>
<dbReference type="PATRIC" id="fig|396268.3.peg.952"/>
<keyword evidence="4" id="KW-1185">Reference proteome</keyword>
<sequence>MTMRILDAINQEISAVLAATDEQQLDDALPLFNQQRRIFVLGAGRSGLMAKAFAMRLMHIGYTPFVIGETITPSIQAGDLLLAVSGSGSTRSIVELADKAHQDGATLLAVTSNGHSPLAQLADQTIVVPGATKAGDGIKSIQLLSTLFDQSVHLVLDALCLKLARRDGTDNGAAKSRHSNME</sequence>
<dbReference type="InterPro" id="IPR017552">
    <property type="entry name" value="PHI/rmpB"/>
</dbReference>
<dbReference type="PANTHER" id="PTHR43443">
    <property type="entry name" value="3-HEXULOSE-6-PHOSPHATE ISOMERASE"/>
    <property type="match status" value="1"/>
</dbReference>
<gene>
    <name evidence="3" type="ORF">IV45_GL000940</name>
</gene>
<dbReference type="GO" id="GO:0097367">
    <property type="term" value="F:carbohydrate derivative binding"/>
    <property type="evidence" value="ECO:0007669"/>
    <property type="project" value="InterPro"/>
</dbReference>
<dbReference type="Proteomes" id="UP000050934">
    <property type="component" value="Unassembled WGS sequence"/>
</dbReference>